<feature type="compositionally biased region" description="Basic and acidic residues" evidence="11">
    <location>
        <begin position="1152"/>
        <end position="1166"/>
    </location>
</feature>
<evidence type="ECO:0000256" key="8">
    <source>
        <dbReference type="ARBA" id="ARBA00022989"/>
    </source>
</evidence>
<evidence type="ECO:0000256" key="5">
    <source>
        <dbReference type="ARBA" id="ARBA00022692"/>
    </source>
</evidence>
<keyword evidence="15" id="KW-1185">Reference proteome</keyword>
<reference evidence="14" key="2">
    <citation type="submission" date="2021-01" db="UniProtKB">
        <authorList>
            <consortium name="EnsemblPlants"/>
        </authorList>
    </citation>
    <scope>IDENTIFICATION</scope>
</reference>
<dbReference type="Gene3D" id="3.80.10.10">
    <property type="entry name" value="Ribonuclease Inhibitor"/>
    <property type="match status" value="7"/>
</dbReference>
<feature type="region of interest" description="Disordered" evidence="11">
    <location>
        <begin position="1152"/>
        <end position="1178"/>
    </location>
</feature>
<dbReference type="PRINTS" id="PR00019">
    <property type="entry name" value="LEURICHRPT"/>
</dbReference>
<dbReference type="Proteomes" id="UP000594261">
    <property type="component" value="Chromosome 5"/>
</dbReference>
<keyword evidence="5" id="KW-0812">Transmembrane</keyword>
<evidence type="ECO:0000256" key="10">
    <source>
        <dbReference type="ARBA" id="ARBA00023180"/>
    </source>
</evidence>
<comment type="subcellular location">
    <subcellularLocation>
        <location evidence="1">Cell membrane</location>
        <topology evidence="1">Single-pass type I membrane protein</topology>
    </subcellularLocation>
</comment>
<evidence type="ECO:0000313" key="15">
    <source>
        <dbReference type="Proteomes" id="UP000594261"/>
    </source>
</evidence>
<evidence type="ECO:0000313" key="14">
    <source>
        <dbReference type="EnsemblPlants" id="QL05p014014:mrna"/>
    </source>
</evidence>
<dbReference type="InterPro" id="IPR051502">
    <property type="entry name" value="RLP_Defense_Trigger"/>
</dbReference>
<dbReference type="InterPro" id="IPR001611">
    <property type="entry name" value="Leu-rich_rpt"/>
</dbReference>
<feature type="signal peptide" evidence="12">
    <location>
        <begin position="1"/>
        <end position="24"/>
    </location>
</feature>
<dbReference type="FunFam" id="3.80.10.10:FF:000383">
    <property type="entry name" value="Leucine-rich repeat receptor protein kinase EMS1"/>
    <property type="match status" value="1"/>
</dbReference>
<dbReference type="FunFam" id="3.80.10.10:FF:000095">
    <property type="entry name" value="LRR receptor-like serine/threonine-protein kinase GSO1"/>
    <property type="match status" value="1"/>
</dbReference>
<dbReference type="PROSITE" id="PS51450">
    <property type="entry name" value="LRR"/>
    <property type="match status" value="1"/>
</dbReference>
<evidence type="ECO:0000256" key="6">
    <source>
        <dbReference type="ARBA" id="ARBA00022729"/>
    </source>
</evidence>
<dbReference type="SMART" id="SM00365">
    <property type="entry name" value="LRR_SD22"/>
    <property type="match status" value="7"/>
</dbReference>
<dbReference type="SUPFAM" id="SSF52047">
    <property type="entry name" value="RNI-like"/>
    <property type="match status" value="3"/>
</dbReference>
<reference evidence="14 15" key="1">
    <citation type="journal article" date="2016" name="G3 (Bethesda)">
        <title>First Draft Assembly and Annotation of the Genome of a California Endemic Oak Quercus lobata Nee (Fagaceae).</title>
        <authorList>
            <person name="Sork V.L."/>
            <person name="Fitz-Gibbon S.T."/>
            <person name="Puiu D."/>
            <person name="Crepeau M."/>
            <person name="Gugger P.F."/>
            <person name="Sherman R."/>
            <person name="Stevens K."/>
            <person name="Langley C.H."/>
            <person name="Pellegrini M."/>
            <person name="Salzberg S.L."/>
        </authorList>
    </citation>
    <scope>NUCLEOTIDE SEQUENCE [LARGE SCALE GENOMIC DNA]</scope>
    <source>
        <strain evidence="14 15">cv. SW786</strain>
    </source>
</reference>
<dbReference type="AlphaFoldDB" id="A0A7N2LMP5"/>
<keyword evidence="8" id="KW-1133">Transmembrane helix</keyword>
<sequence length="1178" mass="133389">MEWPLVKFLLWGLLLFVQIHEHKACIEDERMGLLELKAFLKSKTNHTKPLLPTWVNDTKSECCSWERVKCSTSTGHVIKLTLTSINQEQTFEDNWYINISLFQPFKELRNLDLSDNKIAGWLGNKESNCLSKMSKLAHLNLSWNHFDKEILRFLGALPVLKFLNLSYNHMEGPLSSHELVNLSNLEVLILQGNGLNGSLPFKDMANFSSLKILDLSENSFTGCIPPYIGALSSLKAPSLYSNPLNGTLPTRESNCLSKMSKLGHLDLHWNQFGKKILRFLGALPVLKFLDLSYNSMEGPLSSHELVNLNNLEVLILQGNGLNGSLPFKDMANFSNLKILDLSENSFTGSIPPYIGALSSLKALSLYSNKLNRTLPIREMCALKKLEELDLGGNNFEGILPPCLTNLTSLRLLDISYNRFSGNLSLSPVANWTSLEYIDLSYNLFEGLFSFSLFANHSKLKVIKLFNDNNKLDIEIENPNWDPSFQLKVLLLSNCSLNKSTGNIPKFLFDQHELEVVDISHNKLNGSFPIWLLENNTRLQMLSLRSNSFAGQFHLPSYRSMDLRWLDVSDNNLDGQLQENIGKIIPKLESLNLSRNYFEGNLPSSIGNMSNLENLDLSFNKFSGEVPMELVANCTRLDILRLSNNYFHGEIFSKNFKKYFFSLELNNNYFTGTLPVVQLKVIYLDISNNHMSGIIPVWMVNNSDAMIIDLSNNFFEGKIPCGQISTLNLSYNLLSGLLPTCLNLEHAWHLLLRGNNLIGSLPKAVLNASNLVTLDIRDNSFSGNIPKEIDRFSNLRVLLLSGNQFSGMIPKQLCWLKKISIMDLSRNFFSGTIPYCFYNISFGKQAASEFVYGDYSIGSSGFFLPYKYLLNKDRQIEGTNFHFNIPIEIEFLTKYRSNLYHGLILDMMSTLDLSFNKLTGEIPPELGRLSSIFSLNLSHNQLNGSIPKTFSDLTQLESLDLSQNNLSGEIPSVLIDLTFLAVFTVAHNNLSGKVPDMKKQFSTFGESSYEGNPFLCGPPLKKSCTVIDESPPSPQKSSEASDGKCVLYINHHWRKRCFNLVEDRMYWCYYFALNTLKGLTSSCLFVWTKKKDEHIKEEGATPVSISPAKTAPIAEKTLHSSSVTKPVKLREPIPEDQQRELFKWMLEEKRKIKPKDPEEKKRIDGESHSQTVYSSETYP</sequence>
<proteinExistence type="inferred from homology"/>
<dbReference type="Pfam" id="PF08263">
    <property type="entry name" value="LRRNT_2"/>
    <property type="match status" value="1"/>
</dbReference>
<feature type="chain" id="PRO_5029687038" description="Leucine-rich repeat-containing N-terminal plant-type domain-containing protein" evidence="12">
    <location>
        <begin position="25"/>
        <end position="1178"/>
    </location>
</feature>
<keyword evidence="3" id="KW-1003">Cell membrane</keyword>
<dbReference type="EnsemblPlants" id="QL05p014014:mrna">
    <property type="protein sequence ID" value="QL05p014014:mrna"/>
    <property type="gene ID" value="QL05p014014"/>
</dbReference>
<accession>A0A7N2LMP5</accession>
<dbReference type="GO" id="GO:0005886">
    <property type="term" value="C:plasma membrane"/>
    <property type="evidence" value="ECO:0007669"/>
    <property type="project" value="UniProtKB-SubCell"/>
</dbReference>
<protein>
    <recommendedName>
        <fullName evidence="13">Leucine-rich repeat-containing N-terminal plant-type domain-containing protein</fullName>
    </recommendedName>
</protein>
<dbReference type="InterPro" id="IPR003591">
    <property type="entry name" value="Leu-rich_rpt_typical-subtyp"/>
</dbReference>
<dbReference type="PANTHER" id="PTHR48062">
    <property type="entry name" value="RECEPTOR-LIKE PROTEIN 14"/>
    <property type="match status" value="1"/>
</dbReference>
<dbReference type="Pfam" id="PF00560">
    <property type="entry name" value="LRR_1"/>
    <property type="match status" value="7"/>
</dbReference>
<evidence type="ECO:0000256" key="1">
    <source>
        <dbReference type="ARBA" id="ARBA00004251"/>
    </source>
</evidence>
<name>A0A7N2LMP5_QUELO</name>
<evidence type="ECO:0000256" key="11">
    <source>
        <dbReference type="SAM" id="MobiDB-lite"/>
    </source>
</evidence>
<dbReference type="Gramene" id="QL05p014014:mrna">
    <property type="protein sequence ID" value="QL05p014014:mrna"/>
    <property type="gene ID" value="QL05p014014"/>
</dbReference>
<comment type="similarity">
    <text evidence="2">Belongs to the RLP family.</text>
</comment>
<dbReference type="SUPFAM" id="SSF52058">
    <property type="entry name" value="L domain-like"/>
    <property type="match status" value="1"/>
</dbReference>
<feature type="domain" description="Leucine-rich repeat-containing N-terminal plant-type" evidence="13">
    <location>
        <begin position="27"/>
        <end position="71"/>
    </location>
</feature>
<dbReference type="SMART" id="SM00369">
    <property type="entry name" value="LRR_TYP"/>
    <property type="match status" value="12"/>
</dbReference>
<evidence type="ECO:0000256" key="4">
    <source>
        <dbReference type="ARBA" id="ARBA00022614"/>
    </source>
</evidence>
<evidence type="ECO:0000256" key="3">
    <source>
        <dbReference type="ARBA" id="ARBA00022475"/>
    </source>
</evidence>
<keyword evidence="6 12" id="KW-0732">Signal</keyword>
<evidence type="ECO:0000256" key="12">
    <source>
        <dbReference type="SAM" id="SignalP"/>
    </source>
</evidence>
<dbReference type="OMA" id="NFISADP"/>
<dbReference type="InterPro" id="IPR013210">
    <property type="entry name" value="LRR_N_plant-typ"/>
</dbReference>
<feature type="compositionally biased region" description="Polar residues" evidence="11">
    <location>
        <begin position="1167"/>
        <end position="1178"/>
    </location>
</feature>
<keyword evidence="4" id="KW-0433">Leucine-rich repeat</keyword>
<dbReference type="FunFam" id="3.80.10.10:FF:000213">
    <property type="entry name" value="Tyrosine-sulfated glycopeptide receptor 1"/>
    <property type="match status" value="1"/>
</dbReference>
<dbReference type="InParanoid" id="A0A7N2LMP5"/>
<keyword evidence="10" id="KW-0325">Glycoprotein</keyword>
<dbReference type="Pfam" id="PF13855">
    <property type="entry name" value="LRR_8"/>
    <property type="match status" value="1"/>
</dbReference>
<keyword evidence="9" id="KW-0472">Membrane</keyword>
<evidence type="ECO:0000256" key="7">
    <source>
        <dbReference type="ARBA" id="ARBA00022737"/>
    </source>
</evidence>
<dbReference type="EMBL" id="LRBV02000005">
    <property type="status" value="NOT_ANNOTATED_CDS"/>
    <property type="molecule type" value="Genomic_DNA"/>
</dbReference>
<dbReference type="PANTHER" id="PTHR48062:SF52">
    <property type="entry name" value="RECEPTOR-LIKE PROTEIN 8-RELATED"/>
    <property type="match status" value="1"/>
</dbReference>
<organism evidence="14 15">
    <name type="scientific">Quercus lobata</name>
    <name type="common">Valley oak</name>
    <dbReference type="NCBI Taxonomy" id="97700"/>
    <lineage>
        <taxon>Eukaryota</taxon>
        <taxon>Viridiplantae</taxon>
        <taxon>Streptophyta</taxon>
        <taxon>Embryophyta</taxon>
        <taxon>Tracheophyta</taxon>
        <taxon>Spermatophyta</taxon>
        <taxon>Magnoliopsida</taxon>
        <taxon>eudicotyledons</taxon>
        <taxon>Gunneridae</taxon>
        <taxon>Pentapetalae</taxon>
        <taxon>rosids</taxon>
        <taxon>fabids</taxon>
        <taxon>Fagales</taxon>
        <taxon>Fagaceae</taxon>
        <taxon>Quercus</taxon>
    </lineage>
</organism>
<evidence type="ECO:0000259" key="13">
    <source>
        <dbReference type="Pfam" id="PF08263"/>
    </source>
</evidence>
<evidence type="ECO:0000256" key="9">
    <source>
        <dbReference type="ARBA" id="ARBA00023136"/>
    </source>
</evidence>
<keyword evidence="7" id="KW-0677">Repeat</keyword>
<dbReference type="InterPro" id="IPR032675">
    <property type="entry name" value="LRR_dom_sf"/>
</dbReference>
<evidence type="ECO:0000256" key="2">
    <source>
        <dbReference type="ARBA" id="ARBA00009592"/>
    </source>
</evidence>